<evidence type="ECO:0000313" key="8">
    <source>
        <dbReference type="Proteomes" id="UP001281410"/>
    </source>
</evidence>
<keyword evidence="5" id="KW-0732">Signal</keyword>
<dbReference type="SUPFAM" id="SSF54001">
    <property type="entry name" value="Cysteine proteinases"/>
    <property type="match status" value="1"/>
</dbReference>
<feature type="signal peptide" evidence="5">
    <location>
        <begin position="1"/>
        <end position="27"/>
    </location>
</feature>
<evidence type="ECO:0000313" key="7">
    <source>
        <dbReference type="EMBL" id="KAK3206954.1"/>
    </source>
</evidence>
<dbReference type="InterPro" id="IPR038765">
    <property type="entry name" value="Papain-like_cys_pep_sf"/>
</dbReference>
<comment type="caution">
    <text evidence="7">The sequence shown here is derived from an EMBL/GenBank/DDBJ whole genome shotgun (WGS) entry which is preliminary data.</text>
</comment>
<accession>A0AAE0E5H5</accession>
<name>A0AAE0E5H5_9ROSI</name>
<protein>
    <recommendedName>
        <fullName evidence="6">Peptidase C1A papain C-terminal domain-containing protein</fullName>
    </recommendedName>
</protein>
<feature type="chain" id="PRO_5042211214" description="Peptidase C1A papain C-terminal domain-containing protein" evidence="5">
    <location>
        <begin position="28"/>
        <end position="155"/>
    </location>
</feature>
<comment type="similarity">
    <text evidence="1">Belongs to the peptidase C1 family.</text>
</comment>
<dbReference type="Pfam" id="PF00112">
    <property type="entry name" value="Peptidase_C1"/>
    <property type="match status" value="1"/>
</dbReference>
<dbReference type="Gene3D" id="3.90.70.10">
    <property type="entry name" value="Cysteine proteinases"/>
    <property type="match status" value="1"/>
</dbReference>
<keyword evidence="4" id="KW-0788">Thiol protease</keyword>
<dbReference type="GO" id="GO:0008234">
    <property type="term" value="F:cysteine-type peptidase activity"/>
    <property type="evidence" value="ECO:0007669"/>
    <property type="project" value="UniProtKB-KW"/>
</dbReference>
<keyword evidence="3" id="KW-0378">Hydrolase</keyword>
<evidence type="ECO:0000256" key="3">
    <source>
        <dbReference type="ARBA" id="ARBA00022801"/>
    </source>
</evidence>
<reference evidence="7" key="1">
    <citation type="journal article" date="2023" name="Plant J.">
        <title>Genome sequences and population genomics provide insights into the demographic history, inbreeding, and mutation load of two 'living fossil' tree species of Dipteronia.</title>
        <authorList>
            <person name="Feng Y."/>
            <person name="Comes H.P."/>
            <person name="Chen J."/>
            <person name="Zhu S."/>
            <person name="Lu R."/>
            <person name="Zhang X."/>
            <person name="Li P."/>
            <person name="Qiu J."/>
            <person name="Olsen K.M."/>
            <person name="Qiu Y."/>
        </authorList>
    </citation>
    <scope>NUCLEOTIDE SEQUENCE</scope>
    <source>
        <strain evidence="7">NBL</strain>
    </source>
</reference>
<dbReference type="PANTHER" id="PTHR12411">
    <property type="entry name" value="CYSTEINE PROTEASE FAMILY C1-RELATED"/>
    <property type="match status" value="1"/>
</dbReference>
<keyword evidence="8" id="KW-1185">Reference proteome</keyword>
<proteinExistence type="inferred from homology"/>
<evidence type="ECO:0000256" key="4">
    <source>
        <dbReference type="ARBA" id="ARBA00022807"/>
    </source>
</evidence>
<evidence type="ECO:0000256" key="5">
    <source>
        <dbReference type="SAM" id="SignalP"/>
    </source>
</evidence>
<evidence type="ECO:0000256" key="2">
    <source>
        <dbReference type="ARBA" id="ARBA00022670"/>
    </source>
</evidence>
<feature type="domain" description="Peptidase C1A papain C-terminal" evidence="6">
    <location>
        <begin position="18"/>
        <end position="155"/>
    </location>
</feature>
<sequence length="155" mass="16948">MASISLEKKLFLTLVLLLGIWVSQSLSRSMYEATMNKKHEMWMLRTELSKLKLVDCDISGEDQGCNGGLMDDAFEFIIQDKGLTTETNYPCQGSDGTCSKNKAASHAAKITGHEDVPANNEPALLNAVTKQSAVLALSQGRPPMAQEKRAQKGPY</sequence>
<organism evidence="7 8">
    <name type="scientific">Dipteronia sinensis</name>
    <dbReference type="NCBI Taxonomy" id="43782"/>
    <lineage>
        <taxon>Eukaryota</taxon>
        <taxon>Viridiplantae</taxon>
        <taxon>Streptophyta</taxon>
        <taxon>Embryophyta</taxon>
        <taxon>Tracheophyta</taxon>
        <taxon>Spermatophyta</taxon>
        <taxon>Magnoliopsida</taxon>
        <taxon>eudicotyledons</taxon>
        <taxon>Gunneridae</taxon>
        <taxon>Pentapetalae</taxon>
        <taxon>rosids</taxon>
        <taxon>malvids</taxon>
        <taxon>Sapindales</taxon>
        <taxon>Sapindaceae</taxon>
        <taxon>Hippocastanoideae</taxon>
        <taxon>Acereae</taxon>
        <taxon>Dipteronia</taxon>
    </lineage>
</organism>
<dbReference type="InterPro" id="IPR000668">
    <property type="entry name" value="Peptidase_C1A_C"/>
</dbReference>
<dbReference type="AlphaFoldDB" id="A0AAE0E5H5"/>
<dbReference type="SMART" id="SM00645">
    <property type="entry name" value="Pept_C1"/>
    <property type="match status" value="1"/>
</dbReference>
<dbReference type="InterPro" id="IPR013128">
    <property type="entry name" value="Peptidase_C1A"/>
</dbReference>
<evidence type="ECO:0000259" key="6">
    <source>
        <dbReference type="SMART" id="SM00645"/>
    </source>
</evidence>
<dbReference type="Proteomes" id="UP001281410">
    <property type="component" value="Unassembled WGS sequence"/>
</dbReference>
<dbReference type="GO" id="GO:0006508">
    <property type="term" value="P:proteolysis"/>
    <property type="evidence" value="ECO:0007669"/>
    <property type="project" value="UniProtKB-KW"/>
</dbReference>
<keyword evidence="2" id="KW-0645">Protease</keyword>
<dbReference type="EMBL" id="JANJYJ010000006">
    <property type="protein sequence ID" value="KAK3206954.1"/>
    <property type="molecule type" value="Genomic_DNA"/>
</dbReference>
<gene>
    <name evidence="7" type="ORF">Dsin_021000</name>
</gene>
<evidence type="ECO:0000256" key="1">
    <source>
        <dbReference type="ARBA" id="ARBA00008455"/>
    </source>
</evidence>